<dbReference type="AlphaFoldDB" id="A0A0P9DEN1"/>
<dbReference type="EC" id="5.3.1.6" evidence="2"/>
<feature type="non-terminal residue" evidence="3">
    <location>
        <position position="1"/>
    </location>
</feature>
<dbReference type="NCBIfam" id="TIGR00021">
    <property type="entry name" value="rpiA"/>
    <property type="match status" value="1"/>
</dbReference>
<protein>
    <recommendedName>
        <fullName evidence="2">Ribose 5-phosphate isomerase A</fullName>
        <ecNumber evidence="2">5.3.1.6</ecNumber>
    </recommendedName>
</protein>
<evidence type="ECO:0000256" key="1">
    <source>
        <dbReference type="ARBA" id="ARBA00023235"/>
    </source>
</evidence>
<organism evidence="3 4">
    <name type="scientific">Kouleothrix aurantiaca</name>
    <dbReference type="NCBI Taxonomy" id="186479"/>
    <lineage>
        <taxon>Bacteria</taxon>
        <taxon>Bacillati</taxon>
        <taxon>Chloroflexota</taxon>
        <taxon>Chloroflexia</taxon>
        <taxon>Chloroflexales</taxon>
        <taxon>Roseiflexineae</taxon>
        <taxon>Roseiflexaceae</taxon>
        <taxon>Kouleothrix</taxon>
    </lineage>
</organism>
<comment type="caution">
    <text evidence="3">The sequence shown here is derived from an EMBL/GenBank/DDBJ whole genome shotgun (WGS) entry which is preliminary data.</text>
</comment>
<dbReference type="CDD" id="cd01398">
    <property type="entry name" value="RPI_A"/>
    <property type="match status" value="1"/>
</dbReference>
<dbReference type="Gene3D" id="3.30.70.260">
    <property type="match status" value="1"/>
</dbReference>
<dbReference type="SUPFAM" id="SSF75445">
    <property type="entry name" value="D-ribose-5-phosphate isomerase (RpiA), lid domain"/>
    <property type="match status" value="1"/>
</dbReference>
<dbReference type="InterPro" id="IPR037171">
    <property type="entry name" value="NagB/RpiA_transferase-like"/>
</dbReference>
<dbReference type="PANTHER" id="PTHR11934:SF0">
    <property type="entry name" value="RIBOSE-5-PHOSPHATE ISOMERASE"/>
    <property type="match status" value="1"/>
</dbReference>
<dbReference type="Proteomes" id="UP000050509">
    <property type="component" value="Unassembled WGS sequence"/>
</dbReference>
<dbReference type="GO" id="GO:0006014">
    <property type="term" value="P:D-ribose metabolic process"/>
    <property type="evidence" value="ECO:0007669"/>
    <property type="project" value="TreeGrafter"/>
</dbReference>
<dbReference type="GO" id="GO:0009052">
    <property type="term" value="P:pentose-phosphate shunt, non-oxidative branch"/>
    <property type="evidence" value="ECO:0007669"/>
    <property type="project" value="InterPro"/>
</dbReference>
<dbReference type="Pfam" id="PF06026">
    <property type="entry name" value="Rib_5-P_isom_A"/>
    <property type="match status" value="1"/>
</dbReference>
<gene>
    <name evidence="3" type="ORF">SE17_37555</name>
</gene>
<dbReference type="SUPFAM" id="SSF100950">
    <property type="entry name" value="NagB/RpiA/CoA transferase-like"/>
    <property type="match status" value="1"/>
</dbReference>
<keyword evidence="1 3" id="KW-0413">Isomerase</keyword>
<name>A0A0P9DEN1_9CHLR</name>
<proteinExistence type="predicted"/>
<dbReference type="PANTHER" id="PTHR11934">
    <property type="entry name" value="RIBOSE-5-PHOSPHATE ISOMERASE"/>
    <property type="match status" value="1"/>
</dbReference>
<sequence>STLDSHPQLDLALDGADEIDPELNLIKGLGGALLREKIVESSAARLIIVADESKPVAQLGTRAPLPVEVIRFALPVVAPRLAELGCTPTLRRAADGQPFLTDENNYILDCAFNGIPDARALNVAIHAIPGVVEHGLFIGMATQVFVAGAEGISTMVRPQASDDAR</sequence>
<dbReference type="PATRIC" id="fig|186479.3.peg.5271"/>
<evidence type="ECO:0000256" key="2">
    <source>
        <dbReference type="NCBIfam" id="TIGR00021"/>
    </source>
</evidence>
<evidence type="ECO:0000313" key="4">
    <source>
        <dbReference type="Proteomes" id="UP000050509"/>
    </source>
</evidence>
<accession>A0A0P9DEN1</accession>
<dbReference type="EMBL" id="LJCR01002578">
    <property type="protein sequence ID" value="KPV48532.1"/>
    <property type="molecule type" value="Genomic_DNA"/>
</dbReference>
<dbReference type="InterPro" id="IPR004788">
    <property type="entry name" value="Ribose5P_isomerase_type_A"/>
</dbReference>
<evidence type="ECO:0000313" key="3">
    <source>
        <dbReference type="EMBL" id="KPV48532.1"/>
    </source>
</evidence>
<dbReference type="GO" id="GO:0005829">
    <property type="term" value="C:cytosol"/>
    <property type="evidence" value="ECO:0007669"/>
    <property type="project" value="TreeGrafter"/>
</dbReference>
<keyword evidence="4" id="KW-1185">Reference proteome</keyword>
<dbReference type="GO" id="GO:0004751">
    <property type="term" value="F:ribose-5-phosphate isomerase activity"/>
    <property type="evidence" value="ECO:0007669"/>
    <property type="project" value="UniProtKB-UniRule"/>
</dbReference>
<reference evidence="3 4" key="1">
    <citation type="submission" date="2015-09" db="EMBL/GenBank/DDBJ databases">
        <title>Draft genome sequence of Kouleothrix aurantiaca JCM 19913.</title>
        <authorList>
            <person name="Hemp J."/>
        </authorList>
    </citation>
    <scope>NUCLEOTIDE SEQUENCE [LARGE SCALE GENOMIC DNA]</scope>
    <source>
        <strain evidence="3 4">COM-B</strain>
    </source>
</reference>
<dbReference type="Gene3D" id="3.40.50.1360">
    <property type="match status" value="1"/>
</dbReference>